<organism evidence="1 2">
    <name type="scientific">Catharanthus roseus</name>
    <name type="common">Madagascar periwinkle</name>
    <name type="synonym">Vinca rosea</name>
    <dbReference type="NCBI Taxonomy" id="4058"/>
    <lineage>
        <taxon>Eukaryota</taxon>
        <taxon>Viridiplantae</taxon>
        <taxon>Streptophyta</taxon>
        <taxon>Embryophyta</taxon>
        <taxon>Tracheophyta</taxon>
        <taxon>Spermatophyta</taxon>
        <taxon>Magnoliopsida</taxon>
        <taxon>eudicotyledons</taxon>
        <taxon>Gunneridae</taxon>
        <taxon>Pentapetalae</taxon>
        <taxon>asterids</taxon>
        <taxon>lamiids</taxon>
        <taxon>Gentianales</taxon>
        <taxon>Apocynaceae</taxon>
        <taxon>Rauvolfioideae</taxon>
        <taxon>Vinceae</taxon>
        <taxon>Catharanthinae</taxon>
        <taxon>Catharanthus</taxon>
    </lineage>
</organism>
<reference evidence="2" key="1">
    <citation type="journal article" date="2023" name="Nat. Plants">
        <title>Single-cell RNA sequencing provides a high-resolution roadmap for understanding the multicellular compartmentation of specialized metabolism.</title>
        <authorList>
            <person name="Sun S."/>
            <person name="Shen X."/>
            <person name="Li Y."/>
            <person name="Li Y."/>
            <person name="Wang S."/>
            <person name="Li R."/>
            <person name="Zhang H."/>
            <person name="Shen G."/>
            <person name="Guo B."/>
            <person name="Wei J."/>
            <person name="Xu J."/>
            <person name="St-Pierre B."/>
            <person name="Chen S."/>
            <person name="Sun C."/>
        </authorList>
    </citation>
    <scope>NUCLEOTIDE SEQUENCE [LARGE SCALE GENOMIC DNA]</scope>
</reference>
<keyword evidence="2" id="KW-1185">Reference proteome</keyword>
<protein>
    <submittedName>
        <fullName evidence="1">Uncharacterized protein</fullName>
    </submittedName>
</protein>
<evidence type="ECO:0000313" key="2">
    <source>
        <dbReference type="Proteomes" id="UP001060085"/>
    </source>
</evidence>
<sequence>MRRHRVGCQGVVAFSSGRVQEAVVSPFPELVPTVDGSVSPFYSFRSPEARRCFFGRSFGHIYMTKGLGGPGPPAAISVNYKILILIMGYESGSTSHDGRDDEDDDEEFEEAGGGSRLLGFMFGNVDNSGDLDVDYLDEDAKEHLGALADKLGPSLTDLDLSVKAPQTPSDAAEQGGMRISSWTVVFLKRYRPNMAHM</sequence>
<gene>
    <name evidence="1" type="ORF">M9H77_20661</name>
</gene>
<dbReference type="Proteomes" id="UP001060085">
    <property type="component" value="Linkage Group LG05"/>
</dbReference>
<name>A0ACC0AN20_CATRO</name>
<proteinExistence type="predicted"/>
<evidence type="ECO:0000313" key="1">
    <source>
        <dbReference type="EMBL" id="KAI5661338.1"/>
    </source>
</evidence>
<accession>A0ACC0AN20</accession>
<dbReference type="EMBL" id="CM044705">
    <property type="protein sequence ID" value="KAI5661338.1"/>
    <property type="molecule type" value="Genomic_DNA"/>
</dbReference>
<comment type="caution">
    <text evidence="1">The sequence shown here is derived from an EMBL/GenBank/DDBJ whole genome shotgun (WGS) entry which is preliminary data.</text>
</comment>